<dbReference type="EMBL" id="QQRQ01000005">
    <property type="protein sequence ID" value="RFT06943.1"/>
    <property type="molecule type" value="Genomic_DNA"/>
</dbReference>
<feature type="region of interest" description="Disordered" evidence="1">
    <location>
        <begin position="377"/>
        <end position="441"/>
    </location>
</feature>
<dbReference type="Proteomes" id="UP000260649">
    <property type="component" value="Unassembled WGS sequence"/>
</dbReference>
<name>A0A3E2B4J9_9FIRM</name>
<dbReference type="RefSeq" id="WP_117141913.1">
    <property type="nucleotide sequence ID" value="NZ_CAKXKJ010000004.1"/>
</dbReference>
<evidence type="ECO:0000313" key="3">
    <source>
        <dbReference type="Proteomes" id="UP000260649"/>
    </source>
</evidence>
<evidence type="ECO:0000313" key="2">
    <source>
        <dbReference type="EMBL" id="RFT06943.1"/>
    </source>
</evidence>
<feature type="compositionally biased region" description="Basic and acidic residues" evidence="1">
    <location>
        <begin position="379"/>
        <end position="395"/>
    </location>
</feature>
<dbReference type="GeneID" id="97994977"/>
<comment type="caution">
    <text evidence="2">The sequence shown here is derived from an EMBL/GenBank/DDBJ whole genome shotgun (WGS) entry which is preliminary data.</text>
</comment>
<evidence type="ECO:0000256" key="1">
    <source>
        <dbReference type="SAM" id="MobiDB-lite"/>
    </source>
</evidence>
<dbReference type="OrthoDB" id="1733178at2"/>
<protein>
    <submittedName>
        <fullName evidence="2">Phage portal protein</fullName>
    </submittedName>
</protein>
<dbReference type="AlphaFoldDB" id="A0A3E2B4J9"/>
<proteinExistence type="predicted"/>
<feature type="region of interest" description="Disordered" evidence="1">
    <location>
        <begin position="1"/>
        <end position="21"/>
    </location>
</feature>
<accession>A0A3E2B4J9</accession>
<reference evidence="2 3" key="1">
    <citation type="submission" date="2018-07" db="EMBL/GenBank/DDBJ databases">
        <title>GABA Modulating Bacteria of the Human Gut Microbiota.</title>
        <authorList>
            <person name="Strandwitz P."/>
            <person name="Kim K.H."/>
            <person name="Terekhova D."/>
            <person name="Liu J.K."/>
            <person name="Sharma A."/>
            <person name="Levering J."/>
            <person name="Mcdonald D."/>
            <person name="Dietrich D."/>
            <person name="Ramadhar T.R."/>
            <person name="Lekbua A."/>
            <person name="Mroue N."/>
            <person name="Liston C."/>
            <person name="Stewart E.J."/>
            <person name="Dubin M.J."/>
            <person name="Zengler K."/>
            <person name="Knight R."/>
            <person name="Gilbert J.A."/>
            <person name="Clardy J."/>
            <person name="Lewis K."/>
        </authorList>
    </citation>
    <scope>NUCLEOTIDE SEQUENCE [LARGE SCALE GENOMIC DNA]</scope>
    <source>
        <strain evidence="2 3">KLE1738</strain>
    </source>
</reference>
<sequence length="441" mass="48964">MGFWRGRGKEPPEKPAPVQLRPADRHPFSLIDGYVPLHQPEFSLYRAIREAVPVVDAAVLKLVRLAGGVGVTCQDKEAERALNHFLRTVPVGWNQKGIQAFLDSYLDCLLTCGRAVGEIVPSRDGRDIAAVLCGRVSDVQVKEGDSPLEVLLALRRPDGRTEVLPRQELLLFTPYHPSPEHPYGVSLLHSLPFLSGVLLKIYQTLGANWERAGNVRFAVVYKPGEEALDHRRVQARSQLLAQRWAEAMESTRSGAVRDFVAVGDVEIKVIGAECAIPDCQAPVRMILEQLIAQTGIPPFLLGLNWSSTERMSSQQADIMTSELAALRRTLTPVVEKICTLWLRMHGKDCAFQVEWEEIDLQDQVEEARAALYRQQAEQMARESRDQERQQEKEEAYADSDQGGPGPGENSPRGGGAGHREPEKRHQPDGGGGLSLYRAPVR</sequence>
<feature type="compositionally biased region" description="Gly residues" evidence="1">
    <location>
        <begin position="402"/>
        <end position="416"/>
    </location>
</feature>
<gene>
    <name evidence="2" type="ORF">DV520_04390</name>
</gene>
<feature type="compositionally biased region" description="Basic and acidic residues" evidence="1">
    <location>
        <begin position="417"/>
        <end position="427"/>
    </location>
</feature>
<organism evidence="2 3">
    <name type="scientific">Evtepia gabavorous</name>
    <dbReference type="NCBI Taxonomy" id="2211183"/>
    <lineage>
        <taxon>Bacteria</taxon>
        <taxon>Bacillati</taxon>
        <taxon>Bacillota</taxon>
        <taxon>Clostridia</taxon>
        <taxon>Eubacteriales</taxon>
        <taxon>Evtepia</taxon>
    </lineage>
</organism>
<keyword evidence="3" id="KW-1185">Reference proteome</keyword>